<dbReference type="EMBL" id="AUZZ01000931">
    <property type="protein sequence ID" value="EQD66202.1"/>
    <property type="molecule type" value="Genomic_DNA"/>
</dbReference>
<reference evidence="3" key="2">
    <citation type="journal article" date="2014" name="ISME J.">
        <title>Microbial stratification in low pH oxic and suboxic macroscopic growths along an acid mine drainage.</title>
        <authorList>
            <person name="Mendez-Garcia C."/>
            <person name="Mesa V."/>
            <person name="Sprenger R.R."/>
            <person name="Richter M."/>
            <person name="Diez M.S."/>
            <person name="Solano J."/>
            <person name="Bargiela R."/>
            <person name="Golyshina O.V."/>
            <person name="Manteca A."/>
            <person name="Ramos J.L."/>
            <person name="Gallego J.R."/>
            <person name="Llorente I."/>
            <person name="Martins Dos Santos V.A."/>
            <person name="Jensen O.N."/>
            <person name="Pelaez A.I."/>
            <person name="Sanchez J."/>
            <person name="Ferrer M."/>
        </authorList>
    </citation>
    <scope>NUCLEOTIDE SEQUENCE</scope>
</reference>
<comment type="caution">
    <text evidence="3">The sequence shown here is derived from an EMBL/GenBank/DDBJ whole genome shotgun (WGS) entry which is preliminary data.</text>
</comment>
<dbReference type="InterPro" id="IPR007712">
    <property type="entry name" value="RelE/ParE_toxin"/>
</dbReference>
<proteinExistence type="inferred from homology"/>
<evidence type="ECO:0000256" key="2">
    <source>
        <dbReference type="ARBA" id="ARBA00022649"/>
    </source>
</evidence>
<sequence>MTYSLHPGAEQDIADAMDFYAEQVGMLVAERFLDEFERVANLLVSHPGFGTPTTKGRRVFPLRVFPYSVVYRSFETGVRIIVVRHQRRKPGHGGTRR</sequence>
<organism evidence="3">
    <name type="scientific">mine drainage metagenome</name>
    <dbReference type="NCBI Taxonomy" id="410659"/>
    <lineage>
        <taxon>unclassified sequences</taxon>
        <taxon>metagenomes</taxon>
        <taxon>ecological metagenomes</taxon>
    </lineage>
</organism>
<evidence type="ECO:0000313" key="4">
    <source>
        <dbReference type="EMBL" id="EQD71496.1"/>
    </source>
</evidence>
<gene>
    <name evidence="4" type="ORF">B1B_04424</name>
    <name evidence="3" type="ORF">B2A_01248</name>
</gene>
<evidence type="ECO:0000256" key="1">
    <source>
        <dbReference type="ARBA" id="ARBA00006226"/>
    </source>
</evidence>
<keyword evidence="2" id="KW-1277">Toxin-antitoxin system</keyword>
<accession>T1B8J5</accession>
<comment type="similarity">
    <text evidence="1">Belongs to the RelE toxin family.</text>
</comment>
<dbReference type="InterPro" id="IPR051803">
    <property type="entry name" value="TA_system_RelE-like_toxin"/>
</dbReference>
<name>T1B8J5_9ZZZZ</name>
<reference evidence="3" key="1">
    <citation type="submission" date="2013-08" db="EMBL/GenBank/DDBJ databases">
        <authorList>
            <person name="Mendez C."/>
            <person name="Richter M."/>
            <person name="Ferrer M."/>
            <person name="Sanchez J."/>
        </authorList>
    </citation>
    <scope>NUCLEOTIDE SEQUENCE</scope>
</reference>
<protein>
    <submittedName>
        <fullName evidence="3">Plasmid stabilization system protein</fullName>
    </submittedName>
</protein>
<dbReference type="PANTHER" id="PTHR33755">
    <property type="entry name" value="TOXIN PARE1-RELATED"/>
    <property type="match status" value="1"/>
</dbReference>
<dbReference type="Gene3D" id="3.30.2310.20">
    <property type="entry name" value="RelE-like"/>
    <property type="match status" value="1"/>
</dbReference>
<dbReference type="AlphaFoldDB" id="T1B8J5"/>
<dbReference type="Pfam" id="PF05016">
    <property type="entry name" value="ParE_toxin"/>
    <property type="match status" value="1"/>
</dbReference>
<dbReference type="EMBL" id="AUZY01002766">
    <property type="protein sequence ID" value="EQD71496.1"/>
    <property type="molecule type" value="Genomic_DNA"/>
</dbReference>
<dbReference type="PANTHER" id="PTHR33755:SF8">
    <property type="entry name" value="TOXIN PARE2"/>
    <property type="match status" value="1"/>
</dbReference>
<evidence type="ECO:0000313" key="3">
    <source>
        <dbReference type="EMBL" id="EQD66202.1"/>
    </source>
</evidence>
<dbReference type="InterPro" id="IPR035093">
    <property type="entry name" value="RelE/ParE_toxin_dom_sf"/>
</dbReference>